<dbReference type="PROSITE" id="PS50879">
    <property type="entry name" value="RNASE_H_1"/>
    <property type="match status" value="1"/>
</dbReference>
<dbReference type="InterPro" id="IPR043128">
    <property type="entry name" value="Rev_trsase/Diguanyl_cyclase"/>
</dbReference>
<keyword evidence="7" id="KW-0378">Hydrolase</keyword>
<keyword evidence="16" id="KW-1185">Reference proteome</keyword>
<dbReference type="Pfam" id="PF00075">
    <property type="entry name" value="RNase_H"/>
    <property type="match status" value="1"/>
</dbReference>
<keyword evidence="10" id="KW-0862">Zinc</keyword>
<evidence type="ECO:0000256" key="4">
    <source>
        <dbReference type="ARBA" id="ARBA00022722"/>
    </source>
</evidence>
<dbReference type="GO" id="GO:0004523">
    <property type="term" value="F:RNA-DNA hybrid ribonuclease activity"/>
    <property type="evidence" value="ECO:0007669"/>
    <property type="project" value="InterPro"/>
</dbReference>
<comment type="caution">
    <text evidence="15">The sequence shown here is derived from an EMBL/GenBank/DDBJ whole genome shotgun (WGS) entry which is preliminary data.</text>
</comment>
<dbReference type="InterPro" id="IPR000477">
    <property type="entry name" value="RT_dom"/>
</dbReference>
<dbReference type="InterPro" id="IPR017856">
    <property type="entry name" value="Integrase-like_N"/>
</dbReference>
<dbReference type="Pfam" id="PF06817">
    <property type="entry name" value="RVT_thumb"/>
    <property type="match status" value="1"/>
</dbReference>
<sequence>RVLPQGKKNIQAICQWYVARVLSPVRKETNEAIIYHYMDDILICAPGEDALTCVLDLTITALTRAGFELNNEKIQRLVPWKYLELLISNKTISPQKLEILENPHTLRDVHQLCGQLQWIRSWVGISTESLTPLFDLLKGGEDLDAPRPLTLEAKRAIEDIQRNISGKQAHRYQPQLDFKFIILGKLPHFHGLIFQWDRGEKDPLLIIEWVFLSHQSSKSITRPQELMAQLISKARLRRLTKETLEQLFRENEMLQFSLDSYSGQILVHAPSHKLFNANFNLAPKDIQSRKPLKALTVFTDVSGASHKSVMIWRDPQTQQWEEDVETMEGSPQVAELAAVVRAFEHFTCPINIVTDSAYVAGVVSRAEHAVLKEVSNPKFFALLSKLIHLLSHREQPFYVMHVRSHTGLPGFIAEGNERADALAAPVQVINSPELSPIFEQAKLSHQHYHQNAPALVRQFHLRRDQAKAIVATCPKCSRIAAISLGTGVNPRGLTSCEVWQTDITHCPEFGHLKYVHVSVDTCSGAVFASAHAGKRALDAKKHLMHAFAVLGVPKQLKTDNGPAYTSSAFQHFLQKWGVEHWTGIPHSPTGQAVIERTHQTLKLVLSRQ</sequence>
<keyword evidence="8" id="KW-0695">RNA-directed DNA polymerase</keyword>
<evidence type="ECO:0000313" key="16">
    <source>
        <dbReference type="Proteomes" id="UP000584415"/>
    </source>
</evidence>
<dbReference type="Gene3D" id="3.30.70.270">
    <property type="match status" value="2"/>
</dbReference>
<feature type="domain" description="Reverse transcriptase" evidence="12">
    <location>
        <begin position="1"/>
        <end position="127"/>
    </location>
</feature>
<keyword evidence="6" id="KW-0255">Endonuclease</keyword>
<dbReference type="PROSITE" id="PS50878">
    <property type="entry name" value="RT_POL"/>
    <property type="match status" value="1"/>
</dbReference>
<dbReference type="InterPro" id="IPR001584">
    <property type="entry name" value="Integrase_cat-core"/>
</dbReference>
<dbReference type="PROSITE" id="PS50994">
    <property type="entry name" value="INTEGRASE"/>
    <property type="match status" value="1"/>
</dbReference>
<organism evidence="15 16">
    <name type="scientific">Platysteira castanea</name>
    <dbReference type="NCBI Taxonomy" id="1160851"/>
    <lineage>
        <taxon>Eukaryota</taxon>
        <taxon>Metazoa</taxon>
        <taxon>Chordata</taxon>
        <taxon>Craniata</taxon>
        <taxon>Vertebrata</taxon>
        <taxon>Euteleostomi</taxon>
        <taxon>Archelosauria</taxon>
        <taxon>Archosauria</taxon>
        <taxon>Dinosauria</taxon>
        <taxon>Saurischia</taxon>
        <taxon>Theropoda</taxon>
        <taxon>Coelurosauria</taxon>
        <taxon>Aves</taxon>
        <taxon>Neognathae</taxon>
        <taxon>Neoaves</taxon>
        <taxon>Telluraves</taxon>
        <taxon>Australaves</taxon>
        <taxon>Passeriformes</taxon>
        <taxon>Corvoidea</taxon>
        <taxon>Platysteiridae</taxon>
        <taxon>Platysteira</taxon>
    </lineage>
</organism>
<dbReference type="Pfam" id="PF00078">
    <property type="entry name" value="RVT_1"/>
    <property type="match status" value="1"/>
</dbReference>
<evidence type="ECO:0000256" key="8">
    <source>
        <dbReference type="ARBA" id="ARBA00022918"/>
    </source>
</evidence>
<proteinExistence type="inferred from homology"/>
<protein>
    <submittedName>
        <fullName evidence="15">POK8 protein</fullName>
    </submittedName>
</protein>
<dbReference type="GO" id="GO:0008270">
    <property type="term" value="F:zinc ion binding"/>
    <property type="evidence" value="ECO:0007669"/>
    <property type="project" value="UniProtKB-KW"/>
</dbReference>
<evidence type="ECO:0000256" key="10">
    <source>
        <dbReference type="PROSITE-ProRule" id="PRU00450"/>
    </source>
</evidence>
<dbReference type="PANTHER" id="PTHR41694">
    <property type="entry name" value="ENDOGENOUS RETROVIRUS GROUP K MEMBER POL PROTEIN"/>
    <property type="match status" value="1"/>
</dbReference>
<dbReference type="InterPro" id="IPR043502">
    <property type="entry name" value="DNA/RNA_pol_sf"/>
</dbReference>
<reference evidence="15 16" key="1">
    <citation type="submission" date="2019-09" db="EMBL/GenBank/DDBJ databases">
        <title>Bird 10,000 Genomes (B10K) Project - Family phase.</title>
        <authorList>
            <person name="Zhang G."/>
        </authorList>
    </citation>
    <scope>NUCLEOTIDE SEQUENCE [LARGE SCALE GENOMIC DNA]</scope>
    <source>
        <strain evidence="15">B10K-DU-001-71</strain>
        <tissue evidence="15">Muscle</tissue>
    </source>
</reference>
<keyword evidence="5" id="KW-0479">Metal-binding</keyword>
<evidence type="ECO:0000256" key="9">
    <source>
        <dbReference type="ARBA" id="ARBA00023125"/>
    </source>
</evidence>
<keyword evidence="2" id="KW-0808">Transferase</keyword>
<keyword evidence="3" id="KW-0548">Nucleotidyltransferase</keyword>
<comment type="similarity">
    <text evidence="1">Belongs to the beta type-B retroviral polymerase family. HERV class-II K(HML-2) pol subfamily.</text>
</comment>
<dbReference type="InterPro" id="IPR012337">
    <property type="entry name" value="RNaseH-like_sf"/>
</dbReference>
<feature type="domain" description="Integrase catalytic" evidence="14">
    <location>
        <begin position="486"/>
        <end position="608"/>
    </location>
</feature>
<evidence type="ECO:0000259" key="14">
    <source>
        <dbReference type="PROSITE" id="PS50994"/>
    </source>
</evidence>
<dbReference type="PROSITE" id="PS50876">
    <property type="entry name" value="ZF_INTEGRASE"/>
    <property type="match status" value="1"/>
</dbReference>
<dbReference type="Gene3D" id="1.10.10.200">
    <property type="match status" value="1"/>
</dbReference>
<keyword evidence="10" id="KW-0863">Zinc-finger</keyword>
<evidence type="ECO:0000259" key="12">
    <source>
        <dbReference type="PROSITE" id="PS50878"/>
    </source>
</evidence>
<dbReference type="SUPFAM" id="SSF46919">
    <property type="entry name" value="N-terminal Zn binding domain of HIV integrase"/>
    <property type="match status" value="1"/>
</dbReference>
<evidence type="ECO:0000313" key="15">
    <source>
        <dbReference type="EMBL" id="NWU27561.1"/>
    </source>
</evidence>
<evidence type="ECO:0000256" key="6">
    <source>
        <dbReference type="ARBA" id="ARBA00022759"/>
    </source>
</evidence>
<dbReference type="Proteomes" id="UP000584415">
    <property type="component" value="Unassembled WGS sequence"/>
</dbReference>
<evidence type="ECO:0000256" key="1">
    <source>
        <dbReference type="ARBA" id="ARBA00010879"/>
    </source>
</evidence>
<dbReference type="PANTHER" id="PTHR41694:SF3">
    <property type="entry name" value="RNA-DIRECTED DNA POLYMERASE-RELATED"/>
    <property type="match status" value="1"/>
</dbReference>
<accession>A0A7K5VH64</accession>
<dbReference type="InterPro" id="IPR003308">
    <property type="entry name" value="Integrase_Zn-bd_dom_N"/>
</dbReference>
<gene>
    <name evidence="15" type="primary">Ervk8_1</name>
    <name evidence="15" type="ORF">DYACAS_R07783</name>
</gene>
<feature type="domain" description="RNase H type-1" evidence="13">
    <location>
        <begin position="291"/>
        <end position="428"/>
    </location>
</feature>
<dbReference type="SUPFAM" id="SSF53098">
    <property type="entry name" value="Ribonuclease H-like"/>
    <property type="match status" value="2"/>
</dbReference>
<dbReference type="GO" id="GO:0003964">
    <property type="term" value="F:RNA-directed DNA polymerase activity"/>
    <property type="evidence" value="ECO:0007669"/>
    <property type="project" value="UniProtKB-KW"/>
</dbReference>
<evidence type="ECO:0000256" key="2">
    <source>
        <dbReference type="ARBA" id="ARBA00022679"/>
    </source>
</evidence>
<dbReference type="Gene3D" id="3.10.10.10">
    <property type="entry name" value="HIV Type 1 Reverse Transcriptase, subunit A, domain 1"/>
    <property type="match status" value="1"/>
</dbReference>
<keyword evidence="4" id="KW-0540">Nuclease</keyword>
<evidence type="ECO:0000259" key="11">
    <source>
        <dbReference type="PROSITE" id="PS50876"/>
    </source>
</evidence>
<feature type="non-terminal residue" evidence="15">
    <location>
        <position position="1"/>
    </location>
</feature>
<dbReference type="GO" id="GO:0003677">
    <property type="term" value="F:DNA binding"/>
    <property type="evidence" value="ECO:0007669"/>
    <property type="project" value="UniProtKB-KW"/>
</dbReference>
<dbReference type="GO" id="GO:0035613">
    <property type="term" value="F:RNA stem-loop binding"/>
    <property type="evidence" value="ECO:0007669"/>
    <property type="project" value="TreeGrafter"/>
</dbReference>
<evidence type="ECO:0000256" key="5">
    <source>
        <dbReference type="ARBA" id="ARBA00022723"/>
    </source>
</evidence>
<dbReference type="Gene3D" id="3.30.420.10">
    <property type="entry name" value="Ribonuclease H-like superfamily/Ribonuclease H"/>
    <property type="match status" value="2"/>
</dbReference>
<dbReference type="EMBL" id="VYXC01008615">
    <property type="protein sequence ID" value="NWU27561.1"/>
    <property type="molecule type" value="Genomic_DNA"/>
</dbReference>
<dbReference type="Pfam" id="PF02022">
    <property type="entry name" value="Integrase_Zn"/>
    <property type="match status" value="1"/>
</dbReference>
<dbReference type="InterPro" id="IPR002156">
    <property type="entry name" value="RNaseH_domain"/>
</dbReference>
<feature type="domain" description="Integrase-type" evidence="11">
    <location>
        <begin position="436"/>
        <end position="477"/>
    </location>
</feature>
<feature type="non-terminal residue" evidence="15">
    <location>
        <position position="608"/>
    </location>
</feature>
<keyword evidence="9" id="KW-0238">DNA-binding</keyword>
<evidence type="ECO:0000256" key="3">
    <source>
        <dbReference type="ARBA" id="ARBA00022695"/>
    </source>
</evidence>
<dbReference type="InterPro" id="IPR010661">
    <property type="entry name" value="RVT_thumb"/>
</dbReference>
<dbReference type="Pfam" id="PF00665">
    <property type="entry name" value="rve"/>
    <property type="match status" value="1"/>
</dbReference>
<evidence type="ECO:0000256" key="7">
    <source>
        <dbReference type="ARBA" id="ARBA00022801"/>
    </source>
</evidence>
<dbReference type="GO" id="GO:0015074">
    <property type="term" value="P:DNA integration"/>
    <property type="evidence" value="ECO:0007669"/>
    <property type="project" value="InterPro"/>
</dbReference>
<name>A0A7K5VH64_9CORV</name>
<dbReference type="SUPFAM" id="SSF56672">
    <property type="entry name" value="DNA/RNA polymerases"/>
    <property type="match status" value="1"/>
</dbReference>
<dbReference type="AlphaFoldDB" id="A0A7K5VH64"/>
<dbReference type="InterPro" id="IPR036397">
    <property type="entry name" value="RNaseH_sf"/>
</dbReference>
<evidence type="ECO:0000259" key="13">
    <source>
        <dbReference type="PROSITE" id="PS50879"/>
    </source>
</evidence>